<evidence type="ECO:0000313" key="2">
    <source>
        <dbReference type="Proteomes" id="UP001577267"/>
    </source>
</evidence>
<sequence>MTQGGARAARRAEAVRALVRDRGLREITATAGELHAAGPVRPEAIRLRAGYLENRTPPLPYTGSVRRRPPEHLRPPLARLLLPQGVALRFHLMALFTAQCRAYPGVTWLDLVAVAPSGAGPATASGYTANKLRQFRSALTVLTRHGLAELPGSAPRRRYDGFRLLAEDGRNPGAGVAEYRVPERAEDTLAVPVEFFTRGWVQVLTPSETAAYLMWLRLGGGTGYVIAGEARRAARFGLSRDVQDTGRALEAFGLIGILKPDRRRTDGTWHRYDPAEPLYADRVHVLPDGPRAWAPEVVEKALRKRVALGAWAKPLDL</sequence>
<dbReference type="RefSeq" id="WP_375061070.1">
    <property type="nucleotide sequence ID" value="NZ_JBHGBT010000001.1"/>
</dbReference>
<comment type="caution">
    <text evidence="1">The sequence shown here is derived from an EMBL/GenBank/DDBJ whole genome shotgun (WGS) entry which is preliminary data.</text>
</comment>
<accession>A0ABV4ZGI7</accession>
<protein>
    <submittedName>
        <fullName evidence="1">Uncharacterized protein</fullName>
    </submittedName>
</protein>
<keyword evidence="2" id="KW-1185">Reference proteome</keyword>
<dbReference type="Proteomes" id="UP001577267">
    <property type="component" value="Unassembled WGS sequence"/>
</dbReference>
<name>A0ABV4ZGI7_9ACTN</name>
<evidence type="ECO:0000313" key="1">
    <source>
        <dbReference type="EMBL" id="MFB4193009.1"/>
    </source>
</evidence>
<reference evidence="1 2" key="1">
    <citation type="submission" date="2024-09" db="EMBL/GenBank/DDBJ databases">
        <title>Draft genome sequence of multifaceted antimicrobials producing Streptomyces sp. strain FH1.</title>
        <authorList>
            <person name="Hassan F."/>
            <person name="Ali H."/>
            <person name="Hassan N."/>
            <person name="Nawaz A."/>
        </authorList>
    </citation>
    <scope>NUCLEOTIDE SEQUENCE [LARGE SCALE GENOMIC DNA]</scope>
    <source>
        <strain evidence="1 2">FH1</strain>
    </source>
</reference>
<organism evidence="1 2">
    <name type="scientific">Streptomyces carpaticus</name>
    <dbReference type="NCBI Taxonomy" id="285558"/>
    <lineage>
        <taxon>Bacteria</taxon>
        <taxon>Bacillati</taxon>
        <taxon>Actinomycetota</taxon>
        <taxon>Actinomycetes</taxon>
        <taxon>Kitasatosporales</taxon>
        <taxon>Streptomycetaceae</taxon>
        <taxon>Streptomyces</taxon>
    </lineage>
</organism>
<gene>
    <name evidence="1" type="ORF">ACE11A_01300</name>
</gene>
<dbReference type="EMBL" id="JBHGBT010000001">
    <property type="protein sequence ID" value="MFB4193009.1"/>
    <property type="molecule type" value="Genomic_DNA"/>
</dbReference>
<proteinExistence type="predicted"/>